<feature type="transmembrane region" description="Helical" evidence="1">
    <location>
        <begin position="33"/>
        <end position="56"/>
    </location>
</feature>
<evidence type="ECO:0000313" key="3">
    <source>
        <dbReference type="Proteomes" id="UP000674938"/>
    </source>
</evidence>
<keyword evidence="3" id="KW-1185">Reference proteome</keyword>
<proteinExistence type="predicted"/>
<keyword evidence="1" id="KW-0472">Membrane</keyword>
<reference evidence="2" key="1">
    <citation type="submission" date="2020-12" db="EMBL/GenBank/DDBJ databases">
        <title>Vagococcus allomyrinae sp. nov. and Enterococcus lavae sp. nov., isolated from the larvae of Allomyrina dichotoma.</title>
        <authorList>
            <person name="Lee S.D."/>
        </authorList>
    </citation>
    <scope>NUCLEOTIDE SEQUENCE</scope>
    <source>
        <strain evidence="2">BWB3-3</strain>
    </source>
</reference>
<keyword evidence="1" id="KW-1133">Transmembrane helix</keyword>
<feature type="transmembrane region" description="Helical" evidence="1">
    <location>
        <begin position="7"/>
        <end position="27"/>
    </location>
</feature>
<dbReference type="Proteomes" id="UP000674938">
    <property type="component" value="Unassembled WGS sequence"/>
</dbReference>
<organism evidence="2 3">
    <name type="scientific">Vagococcus allomyrinae</name>
    <dbReference type="NCBI Taxonomy" id="2794353"/>
    <lineage>
        <taxon>Bacteria</taxon>
        <taxon>Bacillati</taxon>
        <taxon>Bacillota</taxon>
        <taxon>Bacilli</taxon>
        <taxon>Lactobacillales</taxon>
        <taxon>Enterococcaceae</taxon>
        <taxon>Vagococcus</taxon>
    </lineage>
</organism>
<evidence type="ECO:0000256" key="1">
    <source>
        <dbReference type="SAM" id="Phobius"/>
    </source>
</evidence>
<dbReference type="EMBL" id="JAEEGA010000021">
    <property type="protein sequence ID" value="MBP1044040.1"/>
    <property type="molecule type" value="Genomic_DNA"/>
</dbReference>
<protein>
    <submittedName>
        <fullName evidence="2">Uncharacterized protein</fullName>
    </submittedName>
</protein>
<keyword evidence="1" id="KW-0812">Transmembrane</keyword>
<dbReference type="AlphaFoldDB" id="A0A940SX80"/>
<sequence length="60" mass="7141">MELKRFIQLFLVYTLSIFIPLLLISWLNITRFLSMLMVLVLVGYFVMTVPLTMMTLKKKK</sequence>
<accession>A0A940SX80</accession>
<dbReference type="RefSeq" id="WP_209532106.1">
    <property type="nucleotide sequence ID" value="NZ_JAEEGA010000021.1"/>
</dbReference>
<evidence type="ECO:0000313" key="2">
    <source>
        <dbReference type="EMBL" id="MBP1044040.1"/>
    </source>
</evidence>
<gene>
    <name evidence="2" type="ORF">I6N95_23810</name>
</gene>
<comment type="caution">
    <text evidence="2">The sequence shown here is derived from an EMBL/GenBank/DDBJ whole genome shotgun (WGS) entry which is preliminary data.</text>
</comment>
<name>A0A940SX80_9ENTE</name>